<evidence type="ECO:0000256" key="1">
    <source>
        <dbReference type="SAM" id="Phobius"/>
    </source>
</evidence>
<organism evidence="2">
    <name type="scientific">marine sediment metagenome</name>
    <dbReference type="NCBI Taxonomy" id="412755"/>
    <lineage>
        <taxon>unclassified sequences</taxon>
        <taxon>metagenomes</taxon>
        <taxon>ecological metagenomes</taxon>
    </lineage>
</organism>
<name>A0A0F9U5U6_9ZZZZ</name>
<keyword evidence="1" id="KW-1133">Transmembrane helix</keyword>
<dbReference type="EMBL" id="LAZR01000835">
    <property type="protein sequence ID" value="KKN56676.1"/>
    <property type="molecule type" value="Genomic_DNA"/>
</dbReference>
<comment type="caution">
    <text evidence="2">The sequence shown here is derived from an EMBL/GenBank/DDBJ whole genome shotgun (WGS) entry which is preliminary data.</text>
</comment>
<sequence>MVKTFKEYFFGAHSMSAFLVMVYLVLTLIYKVWIFLIIGLVLFPSLYLFLYHCHKKRELEYEEQTRKNKQRGTKE</sequence>
<reference evidence="2" key="1">
    <citation type="journal article" date="2015" name="Nature">
        <title>Complex archaea that bridge the gap between prokaryotes and eukaryotes.</title>
        <authorList>
            <person name="Spang A."/>
            <person name="Saw J.H."/>
            <person name="Jorgensen S.L."/>
            <person name="Zaremba-Niedzwiedzka K."/>
            <person name="Martijn J."/>
            <person name="Lind A.E."/>
            <person name="van Eijk R."/>
            <person name="Schleper C."/>
            <person name="Guy L."/>
            <person name="Ettema T.J."/>
        </authorList>
    </citation>
    <scope>NUCLEOTIDE SEQUENCE</scope>
</reference>
<gene>
    <name evidence="2" type="ORF">LCGC14_0569930</name>
</gene>
<keyword evidence="1" id="KW-0812">Transmembrane</keyword>
<protein>
    <submittedName>
        <fullName evidence="2">Uncharacterized protein</fullName>
    </submittedName>
</protein>
<evidence type="ECO:0000313" key="2">
    <source>
        <dbReference type="EMBL" id="KKN56676.1"/>
    </source>
</evidence>
<proteinExistence type="predicted"/>
<feature type="transmembrane region" description="Helical" evidence="1">
    <location>
        <begin position="7"/>
        <end position="26"/>
    </location>
</feature>
<dbReference type="AlphaFoldDB" id="A0A0F9U5U6"/>
<accession>A0A0F9U5U6</accession>
<feature type="transmembrane region" description="Helical" evidence="1">
    <location>
        <begin position="32"/>
        <end position="51"/>
    </location>
</feature>
<keyword evidence="1" id="KW-0472">Membrane</keyword>